<dbReference type="AlphaFoldDB" id="A0A0C1ENY5"/>
<sequence length="80" mass="9095">MEVLGIYRGILSFESLEFSHASLNAEVAISNKWLLIINPSPHLINKIIITRFFLLYGSSLIIILFYSLRRSDEGLVKGNQ</sequence>
<organism evidence="2 3">
    <name type="scientific">Parachlamydia acanthamoebae</name>
    <dbReference type="NCBI Taxonomy" id="83552"/>
    <lineage>
        <taxon>Bacteria</taxon>
        <taxon>Pseudomonadati</taxon>
        <taxon>Chlamydiota</taxon>
        <taxon>Chlamydiia</taxon>
        <taxon>Parachlamydiales</taxon>
        <taxon>Parachlamydiaceae</taxon>
        <taxon>Parachlamydia</taxon>
    </lineage>
</organism>
<evidence type="ECO:0000256" key="1">
    <source>
        <dbReference type="SAM" id="Phobius"/>
    </source>
</evidence>
<comment type="caution">
    <text evidence="2">The sequence shown here is derived from an EMBL/GenBank/DDBJ whole genome shotgun (WGS) entry which is preliminary data.</text>
</comment>
<evidence type="ECO:0000313" key="2">
    <source>
        <dbReference type="EMBL" id="KIA78004.1"/>
    </source>
</evidence>
<dbReference type="EMBL" id="JSAM01000050">
    <property type="protein sequence ID" value="KIA78004.1"/>
    <property type="molecule type" value="Genomic_DNA"/>
</dbReference>
<feature type="transmembrane region" description="Helical" evidence="1">
    <location>
        <begin position="48"/>
        <end position="68"/>
    </location>
</feature>
<keyword evidence="1" id="KW-0812">Transmembrane</keyword>
<proteinExistence type="predicted"/>
<protein>
    <submittedName>
        <fullName evidence="2">Uncharacterized protein</fullName>
    </submittedName>
</protein>
<dbReference type="Proteomes" id="UP000031307">
    <property type="component" value="Unassembled WGS sequence"/>
</dbReference>
<accession>A0A0C1ENY5</accession>
<keyword evidence="1" id="KW-0472">Membrane</keyword>
<reference evidence="2 3" key="1">
    <citation type="journal article" date="2014" name="Mol. Biol. Evol.">
        <title>Massive expansion of Ubiquitination-related gene families within the Chlamydiae.</title>
        <authorList>
            <person name="Domman D."/>
            <person name="Collingro A."/>
            <person name="Lagkouvardos I."/>
            <person name="Gehre L."/>
            <person name="Weinmaier T."/>
            <person name="Rattei T."/>
            <person name="Subtil A."/>
            <person name="Horn M."/>
        </authorList>
    </citation>
    <scope>NUCLEOTIDE SEQUENCE [LARGE SCALE GENOMIC DNA]</scope>
    <source>
        <strain evidence="2 3">OEW1</strain>
    </source>
</reference>
<keyword evidence="1" id="KW-1133">Transmembrane helix</keyword>
<evidence type="ECO:0000313" key="3">
    <source>
        <dbReference type="Proteomes" id="UP000031307"/>
    </source>
</evidence>
<name>A0A0C1ENY5_9BACT</name>
<gene>
    <name evidence="2" type="ORF">DB43_FF00230</name>
</gene>